<keyword evidence="2" id="KW-0677">Repeat</keyword>
<gene>
    <name evidence="6" type="ORF">INT44_008630</name>
</gene>
<feature type="region of interest" description="Disordered" evidence="4">
    <location>
        <begin position="1"/>
        <end position="73"/>
    </location>
</feature>
<name>A0A8H7PWA8_9FUNG</name>
<dbReference type="InterPro" id="IPR051972">
    <property type="entry name" value="Glutamate-rich_WD_repeat"/>
</dbReference>
<feature type="repeat" description="WD" evidence="3">
    <location>
        <begin position="334"/>
        <end position="376"/>
    </location>
</feature>
<dbReference type="GO" id="GO:0042254">
    <property type="term" value="P:ribosome biogenesis"/>
    <property type="evidence" value="ECO:0007669"/>
    <property type="project" value="TreeGrafter"/>
</dbReference>
<keyword evidence="7" id="KW-1185">Reference proteome</keyword>
<dbReference type="InterPro" id="IPR022052">
    <property type="entry name" value="Histone-bd_RBBP4-like_N"/>
</dbReference>
<evidence type="ECO:0000256" key="4">
    <source>
        <dbReference type="SAM" id="MobiDB-lite"/>
    </source>
</evidence>
<dbReference type="Pfam" id="PF12265">
    <property type="entry name" value="CAF1C_H4-bd"/>
    <property type="match status" value="1"/>
</dbReference>
<dbReference type="InterPro" id="IPR001680">
    <property type="entry name" value="WD40_rpt"/>
</dbReference>
<feature type="compositionally biased region" description="Basic and acidic residues" evidence="4">
    <location>
        <begin position="1"/>
        <end position="15"/>
    </location>
</feature>
<dbReference type="GO" id="GO:0005730">
    <property type="term" value="C:nucleolus"/>
    <property type="evidence" value="ECO:0007669"/>
    <property type="project" value="TreeGrafter"/>
</dbReference>
<dbReference type="Pfam" id="PF00400">
    <property type="entry name" value="WD40"/>
    <property type="match status" value="3"/>
</dbReference>
<evidence type="ECO:0000313" key="6">
    <source>
        <dbReference type="EMBL" id="KAG2181814.1"/>
    </source>
</evidence>
<evidence type="ECO:0000256" key="2">
    <source>
        <dbReference type="ARBA" id="ARBA00022737"/>
    </source>
</evidence>
<proteinExistence type="predicted"/>
<dbReference type="PANTHER" id="PTHR45903">
    <property type="entry name" value="GLUTAMATE-RICH WD REPEAT-CONTAINING PROTEIN 1"/>
    <property type="match status" value="1"/>
</dbReference>
<dbReference type="InterPro" id="IPR015943">
    <property type="entry name" value="WD40/YVTN_repeat-like_dom_sf"/>
</dbReference>
<evidence type="ECO:0000256" key="1">
    <source>
        <dbReference type="ARBA" id="ARBA00022574"/>
    </source>
</evidence>
<evidence type="ECO:0000259" key="5">
    <source>
        <dbReference type="Pfam" id="PF12265"/>
    </source>
</evidence>
<dbReference type="SMART" id="SM00320">
    <property type="entry name" value="WD40"/>
    <property type="match status" value="4"/>
</dbReference>
<feature type="compositionally biased region" description="Acidic residues" evidence="4">
    <location>
        <begin position="32"/>
        <end position="71"/>
    </location>
</feature>
<dbReference type="EMBL" id="JAEPRA010000008">
    <property type="protein sequence ID" value="KAG2181814.1"/>
    <property type="molecule type" value="Genomic_DNA"/>
</dbReference>
<dbReference type="Proteomes" id="UP000612746">
    <property type="component" value="Unassembled WGS sequence"/>
</dbReference>
<feature type="repeat" description="WD" evidence="3">
    <location>
        <begin position="290"/>
        <end position="332"/>
    </location>
</feature>
<dbReference type="PANTHER" id="PTHR45903:SF1">
    <property type="entry name" value="GLUTAMATE-RICH WD REPEAT-CONTAINING PROTEIN 1"/>
    <property type="match status" value="1"/>
</dbReference>
<feature type="repeat" description="WD" evidence="3">
    <location>
        <begin position="383"/>
        <end position="418"/>
    </location>
</feature>
<protein>
    <recommendedName>
        <fullName evidence="5">Histone-binding protein RBBP4-like N-terminal domain-containing protein</fullName>
    </recommendedName>
</protein>
<dbReference type="PROSITE" id="PS50294">
    <property type="entry name" value="WD_REPEATS_REGION"/>
    <property type="match status" value="3"/>
</dbReference>
<dbReference type="OrthoDB" id="2161379at2759"/>
<dbReference type="PROSITE" id="PS50082">
    <property type="entry name" value="WD_REPEATS_2"/>
    <property type="match status" value="3"/>
</dbReference>
<reference evidence="6" key="1">
    <citation type="submission" date="2020-12" db="EMBL/GenBank/DDBJ databases">
        <title>Metabolic potential, ecology and presence of endohyphal bacteria is reflected in genomic diversity of Mucoromycotina.</title>
        <authorList>
            <person name="Muszewska A."/>
            <person name="Okrasinska A."/>
            <person name="Steczkiewicz K."/>
            <person name="Drgas O."/>
            <person name="Orlowska M."/>
            <person name="Perlinska-Lenart U."/>
            <person name="Aleksandrzak-Piekarczyk T."/>
            <person name="Szatraj K."/>
            <person name="Zielenkiewicz U."/>
            <person name="Pilsyk S."/>
            <person name="Malc E."/>
            <person name="Mieczkowski P."/>
            <person name="Kruszewska J.S."/>
            <person name="Biernat P."/>
            <person name="Pawlowska J."/>
        </authorList>
    </citation>
    <scope>NUCLEOTIDE SEQUENCE</scope>
    <source>
        <strain evidence="6">WA0000051536</strain>
    </source>
</reference>
<dbReference type="SUPFAM" id="SSF50978">
    <property type="entry name" value="WD40 repeat-like"/>
    <property type="match status" value="1"/>
</dbReference>
<dbReference type="AlphaFoldDB" id="A0A8H7PWA8"/>
<dbReference type="Gene3D" id="2.130.10.10">
    <property type="entry name" value="YVTN repeat-like/Quinoprotein amine dehydrogenase"/>
    <property type="match status" value="1"/>
</dbReference>
<accession>A0A8H7PWA8</accession>
<dbReference type="InterPro" id="IPR036322">
    <property type="entry name" value="WD40_repeat_dom_sf"/>
</dbReference>
<organism evidence="6 7">
    <name type="scientific">Umbelopsis vinacea</name>
    <dbReference type="NCBI Taxonomy" id="44442"/>
    <lineage>
        <taxon>Eukaryota</taxon>
        <taxon>Fungi</taxon>
        <taxon>Fungi incertae sedis</taxon>
        <taxon>Mucoromycota</taxon>
        <taxon>Mucoromycotina</taxon>
        <taxon>Umbelopsidomycetes</taxon>
        <taxon>Umbelopsidales</taxon>
        <taxon>Umbelopsidaceae</taxon>
        <taxon>Umbelopsis</taxon>
    </lineage>
</organism>
<feature type="domain" description="Histone-binding protein RBBP4-like N-terminal" evidence="5">
    <location>
        <begin position="89"/>
        <end position="157"/>
    </location>
</feature>
<evidence type="ECO:0000256" key="3">
    <source>
        <dbReference type="PROSITE-ProRule" id="PRU00221"/>
    </source>
</evidence>
<comment type="caution">
    <text evidence="6">The sequence shown here is derived from an EMBL/GenBank/DDBJ whole genome shotgun (WGS) entry which is preliminary data.</text>
</comment>
<keyword evidence="1 3" id="KW-0853">WD repeat</keyword>
<sequence length="480" mass="53470">MSKRQADNDELRDSSKAATFSSGETSHRTGAEIDEMGEFEDAFEDEIEEDMAEEIVNDQSTEDNDDMEVDEKEEKDLEVYLPGKALGKDEVLEADQSVYEMLHKLNVEWPCLSFDVLQDRLGDERKTYPATAYVVAGTSAPNARDNELIVMKMSQLHKTQNDDESDDEDADGVDDDAILESRSLRHNGGVNRVRVMPQQNEKNIAATWSDTGKVHIYDVTPYITSLDTPGTQPSKFQRPLFTVDSHMGNEGFAMDWSVLDTGRLLTGDIASNIYLTNQTQSGYKADMMPFKGHTSSVEDLQWSPTERNVFASCSADQTVKIWDTRNKKKHAVSIQASSTDVNVITWNKKASYLLASGGDDGIFNVWDLRTFTSSKAPSPVATFKWHNAPITSIEWHPTEESIIGVAGADDQISIWDLSVEPDTEEGGQQITEDGVEIPPQLLFVHQGQAEIKEIHWHKQIPGCMISTAGTGFNIFKTISV</sequence>
<evidence type="ECO:0000313" key="7">
    <source>
        <dbReference type="Proteomes" id="UP000612746"/>
    </source>
</evidence>